<dbReference type="EMBL" id="LUGH01000266">
    <property type="protein sequence ID" value="OBZ86854.1"/>
    <property type="molecule type" value="Genomic_DNA"/>
</dbReference>
<dbReference type="AlphaFoldDB" id="A0A1C7NHM3"/>
<evidence type="ECO:0000313" key="1">
    <source>
        <dbReference type="EMBL" id="OBZ86854.1"/>
    </source>
</evidence>
<evidence type="ECO:0000313" key="2">
    <source>
        <dbReference type="Proteomes" id="UP000093000"/>
    </source>
</evidence>
<protein>
    <submittedName>
        <fullName evidence="1">Uncharacterized protein</fullName>
    </submittedName>
</protein>
<dbReference type="OrthoDB" id="10260545at2759"/>
<comment type="caution">
    <text evidence="1">The sequence shown here is derived from an EMBL/GenBank/DDBJ whole genome shotgun (WGS) entry which is preliminary data.</text>
</comment>
<accession>A0A1C7NHM3</accession>
<organism evidence="1 2">
    <name type="scientific">Choanephora cucurbitarum</name>
    <dbReference type="NCBI Taxonomy" id="101091"/>
    <lineage>
        <taxon>Eukaryota</taxon>
        <taxon>Fungi</taxon>
        <taxon>Fungi incertae sedis</taxon>
        <taxon>Mucoromycota</taxon>
        <taxon>Mucoromycotina</taxon>
        <taxon>Mucoromycetes</taxon>
        <taxon>Mucorales</taxon>
        <taxon>Mucorineae</taxon>
        <taxon>Choanephoraceae</taxon>
        <taxon>Choanephoroideae</taxon>
        <taxon>Choanephora</taxon>
    </lineage>
</organism>
<name>A0A1C7NHM3_9FUNG</name>
<keyword evidence="2" id="KW-1185">Reference proteome</keyword>
<dbReference type="Proteomes" id="UP000093000">
    <property type="component" value="Unassembled WGS sequence"/>
</dbReference>
<proteinExistence type="predicted"/>
<gene>
    <name evidence="1" type="ORF">A0J61_05099</name>
</gene>
<reference evidence="1 2" key="1">
    <citation type="submission" date="2016-03" db="EMBL/GenBank/DDBJ databases">
        <title>Choanephora cucurbitarum.</title>
        <authorList>
            <person name="Min B."/>
            <person name="Park H."/>
            <person name="Park J.-H."/>
            <person name="Shin H.-D."/>
            <person name="Choi I.-G."/>
        </authorList>
    </citation>
    <scope>NUCLEOTIDE SEQUENCE [LARGE SCALE GENOMIC DNA]</scope>
    <source>
        <strain evidence="1 2">KUS-F28377</strain>
    </source>
</reference>
<sequence length="128" mass="14558">MKDSISRHDIDLTTQHAQPIPLPYTQPGHSSMVHTNLAMIQGHQMMGKSAFRLISTPNAVVSRSNSSLAYPIIDYACQYQHLLLGVSVPWPINTMIPNKKLMIFLADLIHSSKRITQTRLDRHMDRIR</sequence>
<dbReference type="InParanoid" id="A0A1C7NHM3"/>